<evidence type="ECO:0000256" key="1">
    <source>
        <dbReference type="SAM" id="MobiDB-lite"/>
    </source>
</evidence>
<feature type="signal peptide" evidence="2">
    <location>
        <begin position="1"/>
        <end position="18"/>
    </location>
</feature>
<gene>
    <name evidence="3" type="ORF">ALAG00032_LOCUS15759</name>
</gene>
<feature type="compositionally biased region" description="Polar residues" evidence="1">
    <location>
        <begin position="25"/>
        <end position="34"/>
    </location>
</feature>
<organism evidence="3">
    <name type="scientific">Aureoumbra lagunensis</name>
    <dbReference type="NCBI Taxonomy" id="44058"/>
    <lineage>
        <taxon>Eukaryota</taxon>
        <taxon>Sar</taxon>
        <taxon>Stramenopiles</taxon>
        <taxon>Ochrophyta</taxon>
        <taxon>Pelagophyceae</taxon>
        <taxon>Pelagomonadales</taxon>
        <taxon>Aureoumbra</taxon>
    </lineage>
</organism>
<accession>A0A7S3NQ73</accession>
<protein>
    <recommendedName>
        <fullName evidence="4">Sulfotransferase domain-containing protein</fullName>
    </recommendedName>
</protein>
<keyword evidence="2" id="KW-0732">Signal</keyword>
<feature type="compositionally biased region" description="Basic and acidic residues" evidence="1">
    <location>
        <begin position="74"/>
        <end position="88"/>
    </location>
</feature>
<evidence type="ECO:0000313" key="3">
    <source>
        <dbReference type="EMBL" id="CAE0374955.1"/>
    </source>
</evidence>
<sequence length="387" mass="44973">MRFIAITDFLFLLMISHSKKKSPSRAIQRTNPSKSKPVKSRSEDVYNKKHHQQQNPSRAIQRTKPYKSQPVKSRSRDVYYDKKHEQRSSRGVGAKPSIPPKQLTRRSCEEKWNAIRVFHIHVPKCAGSSMLYWFSRKNHSAVCNFGTFGIPGEVCNCQHTCCFKAAPIAIMELKYSRIRNISVLTSSSRILYTSLIRSPQKWFYSAVGQYCTGKGKNSPVCKSTVTIHTLLTYFPFFSLEKHINTDDSPIQGALRYFHHADFQSYLLGNVFEERNWCICTLEDAFPHIFARLFEQILGISTNRIQFPRFNTKKWTPITHFRKRIPWYNVSRFYQHDLALWDRLHSRGGCMAYSSDPYIQNSILKPVFQKSIKDPIIHSAISHPLLSE</sequence>
<proteinExistence type="predicted"/>
<dbReference type="AlphaFoldDB" id="A0A7S3NQ73"/>
<reference evidence="3" key="1">
    <citation type="submission" date="2021-01" db="EMBL/GenBank/DDBJ databases">
        <authorList>
            <person name="Corre E."/>
            <person name="Pelletier E."/>
            <person name="Niang G."/>
            <person name="Scheremetjew M."/>
            <person name="Finn R."/>
            <person name="Kale V."/>
            <person name="Holt S."/>
            <person name="Cochrane G."/>
            <person name="Meng A."/>
            <person name="Brown T."/>
            <person name="Cohen L."/>
        </authorList>
    </citation>
    <scope>NUCLEOTIDE SEQUENCE</scope>
    <source>
        <strain evidence="3">CCMP1510</strain>
    </source>
</reference>
<name>A0A7S3NQ73_9STRA</name>
<evidence type="ECO:0008006" key="4">
    <source>
        <dbReference type="Google" id="ProtNLM"/>
    </source>
</evidence>
<feature type="chain" id="PRO_5030790998" description="Sulfotransferase domain-containing protein" evidence="2">
    <location>
        <begin position="19"/>
        <end position="387"/>
    </location>
</feature>
<feature type="region of interest" description="Disordered" evidence="1">
    <location>
        <begin position="20"/>
        <end position="101"/>
    </location>
</feature>
<dbReference type="EMBL" id="HBIJ01023799">
    <property type="protein sequence ID" value="CAE0374955.1"/>
    <property type="molecule type" value="Transcribed_RNA"/>
</dbReference>
<evidence type="ECO:0000256" key="2">
    <source>
        <dbReference type="SAM" id="SignalP"/>
    </source>
</evidence>